<comment type="caution">
    <text evidence="2">The sequence shown here is derived from an EMBL/GenBank/DDBJ whole genome shotgun (WGS) entry which is preliminary data.</text>
</comment>
<evidence type="ECO:0000313" key="3">
    <source>
        <dbReference type="Proteomes" id="UP000198402"/>
    </source>
</evidence>
<dbReference type="Gene3D" id="3.10.450.50">
    <property type="match status" value="1"/>
</dbReference>
<name>A0A1Z5IIX5_9LACO</name>
<dbReference type="AlphaFoldDB" id="A0A1Z5IIX5"/>
<dbReference type="RefSeq" id="WP_089136868.1">
    <property type="nucleotide sequence ID" value="NZ_BCMG01000008.1"/>
</dbReference>
<dbReference type="STRING" id="1302250.GCA_001313225_02415"/>
<protein>
    <recommendedName>
        <fullName evidence="1">SnoaL-like domain-containing protein</fullName>
    </recommendedName>
</protein>
<feature type="domain" description="SnoaL-like" evidence="1">
    <location>
        <begin position="2"/>
        <end position="122"/>
    </location>
</feature>
<proteinExistence type="predicted"/>
<reference evidence="2 3" key="1">
    <citation type="submission" date="2015-11" db="EMBL/GenBank/DDBJ databases">
        <title>Draft genome sequences of new species of the genus Lactobacillus isolated from orchardgrass silage.</title>
        <authorList>
            <person name="Tohno M."/>
            <person name="Tanizawa Y."/>
            <person name="Arita M."/>
        </authorList>
    </citation>
    <scope>NUCLEOTIDE SEQUENCE [LARGE SCALE GENOMIC DNA]</scope>
    <source>
        <strain evidence="2 3">IWT126</strain>
    </source>
</reference>
<evidence type="ECO:0000313" key="2">
    <source>
        <dbReference type="EMBL" id="GAX01588.1"/>
    </source>
</evidence>
<dbReference type="InterPro" id="IPR037401">
    <property type="entry name" value="SnoaL-like"/>
</dbReference>
<evidence type="ECO:0000259" key="1">
    <source>
        <dbReference type="Pfam" id="PF13577"/>
    </source>
</evidence>
<dbReference type="InterPro" id="IPR032710">
    <property type="entry name" value="NTF2-like_dom_sf"/>
</dbReference>
<accession>A0A1Z5IIX5</accession>
<dbReference type="SUPFAM" id="SSF54427">
    <property type="entry name" value="NTF2-like"/>
    <property type="match status" value="1"/>
</dbReference>
<dbReference type="Pfam" id="PF13577">
    <property type="entry name" value="SnoaL_4"/>
    <property type="match status" value="1"/>
</dbReference>
<dbReference type="Proteomes" id="UP000198402">
    <property type="component" value="Unassembled WGS sequence"/>
</dbReference>
<gene>
    <name evidence="2" type="ORF">IWT126_01630</name>
</gene>
<dbReference type="EMBL" id="BCMG01000008">
    <property type="protein sequence ID" value="GAX01588.1"/>
    <property type="molecule type" value="Genomic_DNA"/>
</dbReference>
<sequence length="193" mass="21675">MSDIEEISQLVLWERQARGRGLDDELANCYWEDGTVTTSWSKGNARETFIGQRPVDYATDLPLVGRYAAPIVHLNGNRAYAELPSTTKHWVNLDGNIAIVESFMRLIYCVEKRNGEWKISDMSAINEADTIAPEIPGVDLHIDVKLAKSLRTSYRYLAYTRIKAGGKIGQDGIGSDKPETVKPVYDRANAWIK</sequence>
<keyword evidence="3" id="KW-1185">Reference proteome</keyword>
<dbReference type="OrthoDB" id="2280632at2"/>
<organism evidence="2 3">
    <name type="scientific">Secundilactobacillus silagei JCM 19001</name>
    <dbReference type="NCBI Taxonomy" id="1302250"/>
    <lineage>
        <taxon>Bacteria</taxon>
        <taxon>Bacillati</taxon>
        <taxon>Bacillota</taxon>
        <taxon>Bacilli</taxon>
        <taxon>Lactobacillales</taxon>
        <taxon>Lactobacillaceae</taxon>
        <taxon>Secundilactobacillus</taxon>
    </lineage>
</organism>